<reference evidence="5 6" key="1">
    <citation type="submission" date="2017-04" db="EMBL/GenBank/DDBJ databases">
        <authorList>
            <person name="Veseli I.A."/>
            <person name="Tang C."/>
            <person name="Pombert J.-F."/>
        </authorList>
    </citation>
    <scope>NUCLEOTIDE SEQUENCE [LARGE SCALE GENOMIC DNA]</scope>
    <source>
        <strain evidence="5 6">ATCC 700373</strain>
    </source>
</reference>
<dbReference type="Gene3D" id="2.40.50.110">
    <property type="match status" value="1"/>
</dbReference>
<dbReference type="Gene3D" id="3.10.20.120">
    <property type="match status" value="1"/>
</dbReference>
<keyword evidence="6" id="KW-1185">Reference proteome</keyword>
<dbReference type="EMBL" id="CP020773">
    <property type="protein sequence ID" value="ARJ51332.1"/>
    <property type="molecule type" value="Genomic_DNA"/>
</dbReference>
<dbReference type="InterPro" id="IPR006123">
    <property type="entry name" value="Toxin_b-grasp_Staph/Strep"/>
</dbReference>
<evidence type="ECO:0008006" key="7">
    <source>
        <dbReference type="Google" id="ProtNLM"/>
    </source>
</evidence>
<dbReference type="SUPFAM" id="SSF54334">
    <property type="entry name" value="Superantigen toxins, C-terminal domain"/>
    <property type="match status" value="1"/>
</dbReference>
<feature type="chain" id="PRO_5041928513" description="Exotoxin" evidence="2">
    <location>
        <begin position="23"/>
        <end position="237"/>
    </location>
</feature>
<dbReference type="PRINTS" id="PR01800">
    <property type="entry name" value="STAPHEXOTOXN"/>
</dbReference>
<dbReference type="InterPro" id="IPR016091">
    <property type="entry name" value="SuperAg_toxin_C"/>
</dbReference>
<evidence type="ECO:0000313" key="6">
    <source>
        <dbReference type="Proteomes" id="UP000242864"/>
    </source>
</evidence>
<protein>
    <recommendedName>
        <fullName evidence="7">Exotoxin</fullName>
    </recommendedName>
</protein>
<dbReference type="InterPro" id="IPR013307">
    <property type="entry name" value="Superantigen_bac"/>
</dbReference>
<accession>A0AAC9WMQ4</accession>
<dbReference type="InterPro" id="IPR008375">
    <property type="entry name" value="Staph_exotoxin"/>
</dbReference>
<comment type="similarity">
    <text evidence="1">Belongs to the staphylococcal/streptococcal toxin family.</text>
</comment>
<dbReference type="InterPro" id="IPR015282">
    <property type="entry name" value="SSL_OB"/>
</dbReference>
<dbReference type="PRINTS" id="PR01898">
    <property type="entry name" value="SAGSUPRFAMLY"/>
</dbReference>
<dbReference type="KEGG" id="slz:B5P37_08425"/>
<evidence type="ECO:0000256" key="2">
    <source>
        <dbReference type="SAM" id="SignalP"/>
    </source>
</evidence>
<dbReference type="SUPFAM" id="SSF50203">
    <property type="entry name" value="Bacterial enterotoxins"/>
    <property type="match status" value="1"/>
</dbReference>
<evidence type="ECO:0000259" key="4">
    <source>
        <dbReference type="Pfam" id="PF09199"/>
    </source>
</evidence>
<organism evidence="5 6">
    <name type="scientific">Staphylococcus lutrae</name>
    <dbReference type="NCBI Taxonomy" id="155085"/>
    <lineage>
        <taxon>Bacteria</taxon>
        <taxon>Bacillati</taxon>
        <taxon>Bacillota</taxon>
        <taxon>Bacilli</taxon>
        <taxon>Bacillales</taxon>
        <taxon>Staphylococcaceae</taxon>
        <taxon>Staphylococcus</taxon>
    </lineage>
</organism>
<gene>
    <name evidence="5" type="ORF">B5P37_08425</name>
</gene>
<sequence length="237" mass="26917">MKMTTFLKATLAAGILATGSYAGGLLPTTAHAEVQKGETAKELIDYYSKPYFEYKNLTGYYENGRLDLPIPNASALSVKLVGKDLEKYNAQTKTYDGLDVFVVPEGTGKQATTNSIGGVTKKNKQQYFDVVSSPEILIYKKAGFASEAITLRGFDLYKEEMTLKELDFRLRQMLIKDYGLYKYGSTEGEIIIFTDYNEKDRYTFELHKKLQEHRMSDVIDTRKIKEISIGFRVRNKN</sequence>
<dbReference type="RefSeq" id="WP_085237804.1">
    <property type="nucleotide sequence ID" value="NZ_CP020773.1"/>
</dbReference>
<name>A0AAC9WMQ4_9STAP</name>
<feature type="domain" description="Staphylococcal superantigen-like OB-fold" evidence="4">
    <location>
        <begin position="41"/>
        <end position="123"/>
    </location>
</feature>
<proteinExistence type="inferred from homology"/>
<feature type="signal peptide" evidence="2">
    <location>
        <begin position="1"/>
        <end position="22"/>
    </location>
</feature>
<dbReference type="AlphaFoldDB" id="A0AAC9WMQ4"/>
<dbReference type="PRINTS" id="PR01501">
    <property type="entry name" value="TOXICSSTOXIN"/>
</dbReference>
<dbReference type="Proteomes" id="UP000242864">
    <property type="component" value="Chromosome"/>
</dbReference>
<evidence type="ECO:0000256" key="1">
    <source>
        <dbReference type="ARBA" id="ARBA00008401"/>
    </source>
</evidence>
<evidence type="ECO:0000259" key="3">
    <source>
        <dbReference type="Pfam" id="PF02876"/>
    </source>
</evidence>
<dbReference type="InterPro" id="IPR008992">
    <property type="entry name" value="Enterotoxin"/>
</dbReference>
<dbReference type="GO" id="GO:0005576">
    <property type="term" value="C:extracellular region"/>
    <property type="evidence" value="ECO:0007669"/>
    <property type="project" value="InterPro"/>
</dbReference>
<evidence type="ECO:0000313" key="5">
    <source>
        <dbReference type="EMBL" id="ARJ51332.1"/>
    </source>
</evidence>
<feature type="domain" description="Staphylococcal/Streptococcal toxin beta-grasp" evidence="3">
    <location>
        <begin position="151"/>
        <end position="229"/>
    </location>
</feature>
<dbReference type="Pfam" id="PF09199">
    <property type="entry name" value="SSL_OB"/>
    <property type="match status" value="1"/>
</dbReference>
<keyword evidence="2" id="KW-0732">Signal</keyword>
<dbReference type="Pfam" id="PF02876">
    <property type="entry name" value="Stap_Strp_tox_C"/>
    <property type="match status" value="1"/>
</dbReference>